<dbReference type="InterPro" id="IPR006162">
    <property type="entry name" value="Ppantetheine_attach_site"/>
</dbReference>
<dbReference type="SMART" id="SM00823">
    <property type="entry name" value="PKS_PP"/>
    <property type="match status" value="1"/>
</dbReference>
<evidence type="ECO:0000313" key="12">
    <source>
        <dbReference type="EMBL" id="MFC5157038.1"/>
    </source>
</evidence>
<evidence type="ECO:0000256" key="6">
    <source>
        <dbReference type="ARBA" id="ARBA00023268"/>
    </source>
</evidence>
<evidence type="ECO:0000256" key="3">
    <source>
        <dbReference type="ARBA" id="ARBA00022553"/>
    </source>
</evidence>
<evidence type="ECO:0000313" key="13">
    <source>
        <dbReference type="Proteomes" id="UP001596160"/>
    </source>
</evidence>
<dbReference type="InterPro" id="IPR016039">
    <property type="entry name" value="Thiolase-like"/>
</dbReference>
<dbReference type="CDD" id="cd08952">
    <property type="entry name" value="KR_1_SDR_x"/>
    <property type="match status" value="1"/>
</dbReference>
<accession>A0ABW0ATE8</accession>
<dbReference type="Gene3D" id="3.30.70.3290">
    <property type="match status" value="2"/>
</dbReference>
<dbReference type="InterPro" id="IPR014030">
    <property type="entry name" value="Ketoacyl_synth_N"/>
</dbReference>
<dbReference type="Gene3D" id="3.40.47.10">
    <property type="match status" value="2"/>
</dbReference>
<dbReference type="Pfam" id="PF00698">
    <property type="entry name" value="Acyl_transf_1"/>
    <property type="match status" value="2"/>
</dbReference>
<protein>
    <submittedName>
        <fullName evidence="12">Type I polyketide synthase</fullName>
    </submittedName>
</protein>
<dbReference type="InterPro" id="IPR001227">
    <property type="entry name" value="Ac_transferase_dom_sf"/>
</dbReference>
<dbReference type="InterPro" id="IPR018201">
    <property type="entry name" value="Ketoacyl_synth_AS"/>
</dbReference>
<dbReference type="SUPFAM" id="SSF52151">
    <property type="entry name" value="FabD/lysophospholipase-like"/>
    <property type="match status" value="2"/>
</dbReference>
<evidence type="ECO:0000256" key="2">
    <source>
        <dbReference type="ARBA" id="ARBA00022450"/>
    </source>
</evidence>
<dbReference type="InterPro" id="IPR016036">
    <property type="entry name" value="Malonyl_transacylase_ACP-bd"/>
</dbReference>
<dbReference type="InterPro" id="IPR050091">
    <property type="entry name" value="PKS_NRPS_Biosynth_Enz"/>
</dbReference>
<dbReference type="NCBIfam" id="NF045894">
    <property type="entry name" value="PKS_plus_SDR"/>
    <property type="match status" value="1"/>
</dbReference>
<dbReference type="InterPro" id="IPR020806">
    <property type="entry name" value="PKS_PP-bd"/>
</dbReference>
<dbReference type="SMART" id="SM00825">
    <property type="entry name" value="PKS_KS"/>
    <property type="match status" value="2"/>
</dbReference>
<dbReference type="SMART" id="SM01294">
    <property type="entry name" value="PKS_PP_betabranch"/>
    <property type="match status" value="1"/>
</dbReference>
<evidence type="ECO:0000256" key="5">
    <source>
        <dbReference type="ARBA" id="ARBA00023194"/>
    </source>
</evidence>
<dbReference type="PROSITE" id="PS00012">
    <property type="entry name" value="PHOSPHOPANTETHEINE"/>
    <property type="match status" value="1"/>
</dbReference>
<keyword evidence="2" id="KW-0596">Phosphopantetheine</keyword>
<dbReference type="InterPro" id="IPR041618">
    <property type="entry name" value="PKS_DE"/>
</dbReference>
<comment type="caution">
    <text evidence="12">The sequence shown here is derived from an EMBL/GenBank/DDBJ whole genome shotgun (WGS) entry which is preliminary data.</text>
</comment>
<keyword evidence="8" id="KW-0175">Coiled coil</keyword>
<evidence type="ECO:0000256" key="4">
    <source>
        <dbReference type="ARBA" id="ARBA00022679"/>
    </source>
</evidence>
<name>A0ABW0ATE8_9ACTN</name>
<dbReference type="Pfam" id="PF00109">
    <property type="entry name" value="ketoacyl-synt"/>
    <property type="match status" value="2"/>
</dbReference>
<dbReference type="InterPro" id="IPR013968">
    <property type="entry name" value="PKS_KR"/>
</dbReference>
<dbReference type="PANTHER" id="PTHR43775:SF51">
    <property type="entry name" value="INACTIVE PHENOLPHTHIOCEROL SYNTHESIS POLYKETIDE SYNTHASE TYPE I PKS1-RELATED"/>
    <property type="match status" value="1"/>
</dbReference>
<evidence type="ECO:0000256" key="1">
    <source>
        <dbReference type="ARBA" id="ARBA00001957"/>
    </source>
</evidence>
<dbReference type="Pfam" id="PF02801">
    <property type="entry name" value="Ketoacyl-synt_C"/>
    <property type="match status" value="2"/>
</dbReference>
<dbReference type="Gene3D" id="3.40.366.10">
    <property type="entry name" value="Malonyl-Coenzyme A Acyl Carrier Protein, domain 2"/>
    <property type="match status" value="2"/>
</dbReference>
<evidence type="ECO:0000259" key="11">
    <source>
        <dbReference type="PROSITE" id="PS52004"/>
    </source>
</evidence>
<dbReference type="InterPro" id="IPR020841">
    <property type="entry name" value="PKS_Beta-ketoAc_synthase_dom"/>
</dbReference>
<dbReference type="InterPro" id="IPR036291">
    <property type="entry name" value="NAD(P)-bd_dom_sf"/>
</dbReference>
<dbReference type="RefSeq" id="WP_381735658.1">
    <property type="nucleotide sequence ID" value="NZ_JBHSKP010000062.1"/>
</dbReference>
<dbReference type="EMBL" id="JBHSKP010000062">
    <property type="protein sequence ID" value="MFC5157038.1"/>
    <property type="molecule type" value="Genomic_DNA"/>
</dbReference>
<dbReference type="InterPro" id="IPR057326">
    <property type="entry name" value="KR_dom"/>
</dbReference>
<dbReference type="Pfam" id="PF18369">
    <property type="entry name" value="PKS_DE"/>
    <property type="match status" value="1"/>
</dbReference>
<dbReference type="InterPro" id="IPR016035">
    <property type="entry name" value="Acyl_Trfase/lysoPLipase"/>
</dbReference>
<keyword evidence="6" id="KW-0511">Multifunctional enzyme</keyword>
<feature type="domain" description="Ketosynthase family 3 (KS3)" evidence="11">
    <location>
        <begin position="38"/>
        <end position="456"/>
    </location>
</feature>
<dbReference type="PANTHER" id="PTHR43775">
    <property type="entry name" value="FATTY ACID SYNTHASE"/>
    <property type="match status" value="1"/>
</dbReference>
<feature type="compositionally biased region" description="Low complexity" evidence="9">
    <location>
        <begin position="1432"/>
        <end position="1442"/>
    </location>
</feature>
<comment type="cofactor">
    <cofactor evidence="1">
        <name>pantetheine 4'-phosphate</name>
        <dbReference type="ChEBI" id="CHEBI:47942"/>
    </cofactor>
</comment>
<keyword evidence="5" id="KW-0045">Antibiotic biosynthesis</keyword>
<evidence type="ECO:0000256" key="9">
    <source>
        <dbReference type="SAM" id="MobiDB-lite"/>
    </source>
</evidence>
<keyword evidence="13" id="KW-1185">Reference proteome</keyword>
<evidence type="ECO:0000256" key="8">
    <source>
        <dbReference type="SAM" id="Coils"/>
    </source>
</evidence>
<dbReference type="SUPFAM" id="SSF51735">
    <property type="entry name" value="NAD(P)-binding Rossmann-fold domains"/>
    <property type="match status" value="2"/>
</dbReference>
<dbReference type="PROSITE" id="PS52004">
    <property type="entry name" value="KS3_2"/>
    <property type="match status" value="2"/>
</dbReference>
<feature type="region of interest" description="Disordered" evidence="9">
    <location>
        <begin position="1426"/>
        <end position="1445"/>
    </location>
</feature>
<organism evidence="12 13">
    <name type="scientific">Streptomyces amakusaensis</name>
    <dbReference type="NCBI Taxonomy" id="67271"/>
    <lineage>
        <taxon>Bacteria</taxon>
        <taxon>Bacillati</taxon>
        <taxon>Actinomycetota</taxon>
        <taxon>Actinomycetes</taxon>
        <taxon>Kitasatosporales</taxon>
        <taxon>Streptomycetaceae</taxon>
        <taxon>Streptomyces</taxon>
    </lineage>
</organism>
<dbReference type="Pfam" id="PF16197">
    <property type="entry name" value="KAsynt_C_assoc"/>
    <property type="match status" value="2"/>
</dbReference>
<dbReference type="PROSITE" id="PS50075">
    <property type="entry name" value="CARRIER"/>
    <property type="match status" value="1"/>
</dbReference>
<dbReference type="Gene3D" id="1.10.1200.10">
    <property type="entry name" value="ACP-like"/>
    <property type="match status" value="1"/>
</dbReference>
<dbReference type="CDD" id="cd00833">
    <property type="entry name" value="PKS"/>
    <property type="match status" value="2"/>
</dbReference>
<dbReference type="SMART" id="SM00827">
    <property type="entry name" value="PKS_AT"/>
    <property type="match status" value="1"/>
</dbReference>
<dbReference type="InterPro" id="IPR036736">
    <property type="entry name" value="ACP-like_sf"/>
</dbReference>
<dbReference type="Gene3D" id="3.40.50.720">
    <property type="entry name" value="NAD(P)-binding Rossmann-like Domain"/>
    <property type="match status" value="1"/>
</dbReference>
<dbReference type="Proteomes" id="UP001596160">
    <property type="component" value="Unassembled WGS sequence"/>
</dbReference>
<dbReference type="Gene3D" id="6.10.140.1830">
    <property type="match status" value="1"/>
</dbReference>
<feature type="domain" description="Ketosynthase family 3 (KS3)" evidence="11">
    <location>
        <begin position="1557"/>
        <end position="1973"/>
    </location>
</feature>
<keyword evidence="3" id="KW-0597">Phosphoprotein</keyword>
<reference evidence="13" key="1">
    <citation type="journal article" date="2019" name="Int. J. Syst. Evol. Microbiol.">
        <title>The Global Catalogue of Microorganisms (GCM) 10K type strain sequencing project: providing services to taxonomists for standard genome sequencing and annotation.</title>
        <authorList>
            <consortium name="The Broad Institute Genomics Platform"/>
            <consortium name="The Broad Institute Genome Sequencing Center for Infectious Disease"/>
            <person name="Wu L."/>
            <person name="Ma J."/>
        </authorList>
    </citation>
    <scope>NUCLEOTIDE SEQUENCE [LARGE SCALE GENOMIC DNA]</scope>
    <source>
        <strain evidence="13">PCU 266</strain>
    </source>
</reference>
<dbReference type="InterPro" id="IPR014031">
    <property type="entry name" value="Ketoacyl_synth_C"/>
</dbReference>
<evidence type="ECO:0000259" key="10">
    <source>
        <dbReference type="PROSITE" id="PS50075"/>
    </source>
</evidence>
<keyword evidence="4" id="KW-0808">Transferase</keyword>
<dbReference type="InterPro" id="IPR009081">
    <property type="entry name" value="PP-bd_ACP"/>
</dbReference>
<feature type="non-terminal residue" evidence="12">
    <location>
        <position position="2120"/>
    </location>
</feature>
<feature type="coiled-coil region" evidence="8">
    <location>
        <begin position="9"/>
        <end position="36"/>
    </location>
</feature>
<feature type="domain" description="Carrier" evidence="10">
    <location>
        <begin position="1458"/>
        <end position="1533"/>
    </location>
</feature>
<dbReference type="Pfam" id="PF00550">
    <property type="entry name" value="PP-binding"/>
    <property type="match status" value="1"/>
</dbReference>
<dbReference type="PROSITE" id="PS00606">
    <property type="entry name" value="KS3_1"/>
    <property type="match status" value="2"/>
</dbReference>
<keyword evidence="7" id="KW-0012">Acyltransferase</keyword>
<dbReference type="InterPro" id="IPR032821">
    <property type="entry name" value="PKS_assoc"/>
</dbReference>
<dbReference type="SUPFAM" id="SSF47336">
    <property type="entry name" value="ACP-like"/>
    <property type="match status" value="1"/>
</dbReference>
<sequence length="2120" mass="220738">MENSMNTRNDKAVEALRASLKEVDRLRRQNREMRGAAREPIAIVAMSCRLPGGVGAPEDLWRLLADGTDAIVDFPDDRGWTQTVAETGGYTRRGGFVPDAAEFDAALFGINPREALAMDPQQRMLLEAAWEVAERAGIDPHSLAGSATGVFVGASPSGYDTVGRMPESTVGYQLTGSAGSVLSGRLSYVLGLEGPAVTVDTACSSSLVALHLAVQALRNGECGRALVGGVAVITTPAAFTEFGKQGGMASDGRCKSFSAEADGTGWSEGVGVLLIERLSDARRDGHDILAVIRGSAVNQDGASNGLTAPNGPSQQRVIRAALANARLTTADVDAVEAHGTGTALGDPIELEALQNTYGEDRTDDRPLWLGSAKSNLGHTQAASGVVGVIKSVLALRNGLLPRTLHADVPTPHVEWKGGGVRLLADARPWPRTDEPRRIAVSAFGVSGTNAHLILEEAPAPALDSAPAEDPAAPGAVPPPGPLLWPVSAQTTEALRAQAERLSRRLSDRAERPADVARSLATTRAALTRRAVVLGTDETELLAGLGALAAARPSGGVVTGTADEGRTGFLFTGQGAQRAGMGRGLYESFPVFAEAFDAVCAELDPTRERPLKDVVFTGGAELDRTEWAQAGLFAVEVAAFRLLESWGVVPDILLGHSIGEIAAAHCAGVLSLPHACRLVAARGRLMQALPPGGAMLAVEAAEAEVVEAIAGQADIAAVNSPTSVVVSGPEETIDALAARWSGEGRRTRRLTVSHAFHSALMEPMLADFAAVLAELDFADPVIPVVSNLTGDVAEPGLMSNPEYWVRQVRQAVRFADGVTRLRDQGVSRLVELGPDGVLCAMAQQTFGEAVFATVLRKDRDDTATALTALARLWASGAEVDWRALLPEGHRVELPTYAFQRERYWPEALPRTDTGTTQPSASPDEDRFWEAVERADLTELTDTLGLRDDPGNLAGLVPALSSWRQSLRQESILESWRYQARWKPLTSTPGGSLTGTWLIVTADDGDPAQDVANALRTAGARVGELALTPAGDRADLAERLTAAAPDGVVLVAGGTSPRPSGPTGLAPLLRVYQAMGDAGLAAPLWCLTRGAVSTGDGDPLLRPDQAPLWGLGRVAALERPTGWGGLIDLPAHGDGTTGDWLVALLGGATGEDQVALRDGQAYGRRVVRAPLPRGSAPRWTTSGTVLITGGTGGLGGDVARWLAQRGVPHLLLLSRQGADAPGANELTAELVALGTRVTVAACDVADRASLAAALAAVPAELPLTGVVHTAGVGVSARLMDTDEAEVAEVMRAKVTGAALLDELTGDLDLFVVFSSIAATWGSGGQGAYAAGNAFLDALVEHRRSRGLTGTAIAWGPWAEVGMAADGEVAEFLRRRGLSVMDRAVALRALACAVDHDETTVSVADVDWKLFTPAFVSARPSPLLAELPDAREPLTETTDTDTPSTALRDALGTAPGTERHRLLLDAVRAHTALVLGHTSAAVVEPRRAFRDLGFDSLTAVELRDLLISETGLPLPATLVFDHPTPIALTDHLLGRLFGDPSVAAATDPVPVPASASPAVDEPIAIVGMSCRYPGGADSAERLWDVVASGRDVVSDFPADRGWPEDGNGDYARRGGFVDGATDFDAALFGISPREALAMDPQQRLLLEAAWEAFEHAGIDPLSQNHTRTGVLIGASSSGYGLGTDLFTTAEGHVLAGGANSVISGRLAYSFGLEGPAVTVDTACSSSLVALHLAVQALRNGECDRALAGGVTVMTGPGIFAEFSRQGGLADDGRCKSFAGAADGTGWSEGVGVLVLERLSDAVRNGHEVLAVVRGSAVNQDGASNGLTAPNGPSQERVIRQALANARLETSDVDVVEAHGTGTRLGDPIEAQALLATYGQGRDADRPLWLGSVKSNIGHTQAAAGVAGVIKMVQALRSGVVPATLNVDEPTPQVDWSAGGVRLAVEARAWPETGRVRRAGVSSFGMSGTNAHVIIEQAEQAEPVSAEVSSPSVGVGPVPLVVSAKSASALSGQADRLRQLVSGESGPELSDVGWSLLSRAALEHRAVVLAADRQSAAEALRSVVEGVASPGVVSGGVIPGDVVFVFPGQGSQWVGMGRELARWSGVFRESLGECEVALGPWVDW</sequence>
<dbReference type="InterPro" id="IPR014043">
    <property type="entry name" value="Acyl_transferase_dom"/>
</dbReference>
<evidence type="ECO:0000256" key="7">
    <source>
        <dbReference type="ARBA" id="ARBA00023315"/>
    </source>
</evidence>
<gene>
    <name evidence="12" type="ORF">ACFPRH_35530</name>
</gene>
<dbReference type="InterPro" id="IPR015083">
    <property type="entry name" value="NorB/c/GfsB-D-like_docking"/>
</dbReference>
<proteinExistence type="predicted"/>
<dbReference type="SUPFAM" id="SSF55048">
    <property type="entry name" value="Probable ACP-binding domain of malonyl-CoA ACP transacylase"/>
    <property type="match status" value="1"/>
</dbReference>
<dbReference type="SMART" id="SM00822">
    <property type="entry name" value="PKS_KR"/>
    <property type="match status" value="1"/>
</dbReference>
<dbReference type="Pfam" id="PF08659">
    <property type="entry name" value="KR"/>
    <property type="match status" value="1"/>
</dbReference>
<dbReference type="Pfam" id="PF08990">
    <property type="entry name" value="Docking"/>
    <property type="match status" value="1"/>
</dbReference>
<dbReference type="SUPFAM" id="SSF53901">
    <property type="entry name" value="Thiolase-like"/>
    <property type="match status" value="2"/>
</dbReference>